<name>A0AAD4NW25_9PLEO</name>
<dbReference type="PANTHER" id="PTHR38791">
    <property type="entry name" value="ZN(II)2CYS6 TRANSCRIPTION FACTOR (EUROFUNG)-RELATED-RELATED"/>
    <property type="match status" value="1"/>
</dbReference>
<sequence>MKAERRYEELAKSKEPTTSSRRGAHNKIRSMQRMYPVRIPPSAEMVVQPTPNIEAQAQGYFLANYAGTADFPQGGQFEWIPFLLSQPNVEDALRESFRALSLAVFSNAVKSPAVMQKARIAYVSALEETNRALTSHETAIKDSTVISVILLGMYESTRYTDKSSIARWSKHVSGAYTLFVLRGKSQFDTELGRQIFLQSYGVALFFTLELGTNIPKGVQELYDQMPTGGGFQELGKKFMMGMLHAMHAVVKLSQDKSHGPVEIINEARKLDQDLNRIKALLPLAWHPKRVRLNAPSYHYYGNMYSLCLHPVITQMWNYTRFLGIKIHEIIRTNLVRVCEEHTSPSFDDVSLKLCIQNEEDMLRANVAAIISAVPQTTGMVPSPTHPFAHGKKSEEDDQGDDFIREPGTFIDSIVSPRLMQVIQPVYTAGTCVLITHDLREWIIQILHFVALRIGSRQAVVFAAELQEFQELESTVSRGREDIAEWMALGSGVI</sequence>
<dbReference type="PANTHER" id="PTHR38791:SF5">
    <property type="entry name" value="TRANSCRIPTION FACTOR DBAG-RELATED"/>
    <property type="match status" value="1"/>
</dbReference>
<evidence type="ECO:0000313" key="2">
    <source>
        <dbReference type="EMBL" id="KAG9196539.1"/>
    </source>
</evidence>
<protein>
    <submittedName>
        <fullName evidence="2">Uncharacterized protein</fullName>
    </submittedName>
</protein>
<evidence type="ECO:0000313" key="3">
    <source>
        <dbReference type="Proteomes" id="UP001199106"/>
    </source>
</evidence>
<dbReference type="EMBL" id="JAANER010000001">
    <property type="protein sequence ID" value="KAG9196539.1"/>
    <property type="molecule type" value="Genomic_DNA"/>
</dbReference>
<proteinExistence type="predicted"/>
<gene>
    <name evidence="2" type="ORF">G6011_01660</name>
</gene>
<reference evidence="2" key="1">
    <citation type="submission" date="2021-07" db="EMBL/GenBank/DDBJ databases">
        <title>Genome Resource of American Ginseng Black Spot Pathogen Alternaria panax.</title>
        <authorList>
            <person name="Qiu C."/>
            <person name="Wang W."/>
            <person name="Liu Z."/>
        </authorList>
    </citation>
    <scope>NUCLEOTIDE SEQUENCE</scope>
    <source>
        <strain evidence="2">BNCC115425</strain>
    </source>
</reference>
<organism evidence="2 3">
    <name type="scientific">Alternaria panax</name>
    <dbReference type="NCBI Taxonomy" id="48097"/>
    <lineage>
        <taxon>Eukaryota</taxon>
        <taxon>Fungi</taxon>
        <taxon>Dikarya</taxon>
        <taxon>Ascomycota</taxon>
        <taxon>Pezizomycotina</taxon>
        <taxon>Dothideomycetes</taxon>
        <taxon>Pleosporomycetidae</taxon>
        <taxon>Pleosporales</taxon>
        <taxon>Pleosporineae</taxon>
        <taxon>Pleosporaceae</taxon>
        <taxon>Alternaria</taxon>
        <taxon>Alternaria sect. Panax</taxon>
    </lineage>
</organism>
<feature type="region of interest" description="Disordered" evidence="1">
    <location>
        <begin position="1"/>
        <end position="25"/>
    </location>
</feature>
<comment type="caution">
    <text evidence="2">The sequence shown here is derived from an EMBL/GenBank/DDBJ whole genome shotgun (WGS) entry which is preliminary data.</text>
</comment>
<keyword evidence="3" id="KW-1185">Reference proteome</keyword>
<feature type="compositionally biased region" description="Basic and acidic residues" evidence="1">
    <location>
        <begin position="1"/>
        <end position="15"/>
    </location>
</feature>
<accession>A0AAD4NW25</accession>
<dbReference type="InterPro" id="IPR053175">
    <property type="entry name" value="DHMBA_Reg_Transcription_Factor"/>
</dbReference>
<evidence type="ECO:0000256" key="1">
    <source>
        <dbReference type="SAM" id="MobiDB-lite"/>
    </source>
</evidence>
<dbReference type="Proteomes" id="UP001199106">
    <property type="component" value="Unassembled WGS sequence"/>
</dbReference>
<dbReference type="AlphaFoldDB" id="A0AAD4NW25"/>